<evidence type="ECO:0000256" key="9">
    <source>
        <dbReference type="ARBA" id="ARBA00023316"/>
    </source>
</evidence>
<name>A0A1G2PE72_9BACT</name>
<feature type="binding site" evidence="12">
    <location>
        <position position="286"/>
    </location>
    <ligand>
        <name>Mg(2+)</name>
        <dbReference type="ChEBI" id="CHEBI:18420"/>
        <label>2</label>
    </ligand>
</feature>
<keyword evidence="12" id="KW-0464">Manganese</keyword>
<dbReference type="InterPro" id="IPR011761">
    <property type="entry name" value="ATP-grasp"/>
</dbReference>
<dbReference type="PROSITE" id="PS00843">
    <property type="entry name" value="DALA_DALA_LIGASE_1"/>
    <property type="match status" value="1"/>
</dbReference>
<sequence length="324" mass="35443">MAQSIAVIMGGPSSEHEISLHSGQMILRVLAERYRNIKPIIVSKEGYWHVDGKTVSIERALSDIKVALLATHGQWGEDGHLQAILENFSVPYTGSRVGASALAFDKSISRVIFRASGLNIPEGMVMIKNSLPPEERAKEIIRVMPNGSWLVKPAQAGSSVGVSFAKYVKQLVPAMAEAWKFGSVILVEEYIDGIEITCGVLEDLKTKQIFALPLTQIIPPPKHDFFDFSAKYSGETMEITPAPIDNKVAELAREAALRAHAAIGARHYSRVDMILKNNVPHILEINTLPGLTDQSLLPKQAQARGLGFAELLEHLIQLALVDAQ</sequence>
<dbReference type="PANTHER" id="PTHR23132:SF23">
    <property type="entry name" value="D-ALANINE--D-ALANINE LIGASE B"/>
    <property type="match status" value="1"/>
</dbReference>
<comment type="function">
    <text evidence="10">Cell wall formation.</text>
</comment>
<feature type="binding site" evidence="12">
    <location>
        <position position="284"/>
    </location>
    <ligand>
        <name>Mg(2+)</name>
        <dbReference type="ChEBI" id="CHEBI:18420"/>
        <label>2</label>
    </ligand>
</feature>
<keyword evidence="12" id="KW-0479">Metal-binding</keyword>
<dbReference type="GO" id="GO:0009252">
    <property type="term" value="P:peptidoglycan biosynthetic process"/>
    <property type="evidence" value="ECO:0007669"/>
    <property type="project" value="UniProtKB-UniRule"/>
</dbReference>
<dbReference type="InterPro" id="IPR013815">
    <property type="entry name" value="ATP_grasp_subdomain_1"/>
</dbReference>
<dbReference type="GO" id="GO:0005524">
    <property type="term" value="F:ATP binding"/>
    <property type="evidence" value="ECO:0007669"/>
    <property type="project" value="UniProtKB-UniRule"/>
</dbReference>
<evidence type="ECO:0000256" key="12">
    <source>
        <dbReference type="PIRSR" id="PIRSR039102-3"/>
    </source>
</evidence>
<feature type="active site" evidence="11">
    <location>
        <position position="295"/>
    </location>
</feature>
<dbReference type="InterPro" id="IPR011127">
    <property type="entry name" value="Dala_Dala_lig_N"/>
</dbReference>
<dbReference type="InterPro" id="IPR005905">
    <property type="entry name" value="D_ala_D_ala"/>
</dbReference>
<comment type="cofactor">
    <cofactor evidence="12">
        <name>Mg(2+)</name>
        <dbReference type="ChEBI" id="CHEBI:18420"/>
    </cofactor>
    <cofactor evidence="12">
        <name>Mn(2+)</name>
        <dbReference type="ChEBI" id="CHEBI:29035"/>
    </cofactor>
    <text evidence="12">Binds 2 magnesium or manganese ions per subunit.</text>
</comment>
<feature type="domain" description="ATP-grasp" evidence="14">
    <location>
        <begin position="110"/>
        <end position="317"/>
    </location>
</feature>
<evidence type="ECO:0000256" key="3">
    <source>
        <dbReference type="ARBA" id="ARBA00022490"/>
    </source>
</evidence>
<dbReference type="InterPro" id="IPR011095">
    <property type="entry name" value="Dala_Dala_lig_C"/>
</dbReference>
<evidence type="ECO:0000256" key="4">
    <source>
        <dbReference type="ARBA" id="ARBA00022598"/>
    </source>
</evidence>
<dbReference type="Proteomes" id="UP000178869">
    <property type="component" value="Unassembled WGS sequence"/>
</dbReference>
<comment type="pathway">
    <text evidence="10">Cell wall biogenesis; peptidoglycan biosynthesis.</text>
</comment>
<dbReference type="PANTHER" id="PTHR23132">
    <property type="entry name" value="D-ALANINE--D-ALANINE LIGASE"/>
    <property type="match status" value="1"/>
</dbReference>
<evidence type="ECO:0000256" key="11">
    <source>
        <dbReference type="PIRSR" id="PIRSR039102-1"/>
    </source>
</evidence>
<evidence type="ECO:0000256" key="2">
    <source>
        <dbReference type="ARBA" id="ARBA00010871"/>
    </source>
</evidence>
<keyword evidence="4 10" id="KW-0436">Ligase</keyword>
<dbReference type="UniPathway" id="UPA00219"/>
<reference evidence="15 16" key="1">
    <citation type="journal article" date="2016" name="Nat. Commun.">
        <title>Thousands of microbial genomes shed light on interconnected biogeochemical processes in an aquifer system.</title>
        <authorList>
            <person name="Anantharaman K."/>
            <person name="Brown C.T."/>
            <person name="Hug L.A."/>
            <person name="Sharon I."/>
            <person name="Castelle C.J."/>
            <person name="Probst A.J."/>
            <person name="Thomas B.C."/>
            <person name="Singh A."/>
            <person name="Wilkins M.J."/>
            <person name="Karaoz U."/>
            <person name="Brodie E.L."/>
            <person name="Williams K.H."/>
            <person name="Hubbard S.S."/>
            <person name="Banfield J.F."/>
        </authorList>
    </citation>
    <scope>NUCLEOTIDE SEQUENCE [LARGE SCALE GENOMIC DNA]</scope>
</reference>
<evidence type="ECO:0000256" key="8">
    <source>
        <dbReference type="ARBA" id="ARBA00022984"/>
    </source>
</evidence>
<dbReference type="Gene3D" id="3.30.1490.20">
    <property type="entry name" value="ATP-grasp fold, A domain"/>
    <property type="match status" value="1"/>
</dbReference>
<feature type="active site" evidence="11">
    <location>
        <position position="15"/>
    </location>
</feature>
<comment type="similarity">
    <text evidence="2 10">Belongs to the D-alanine--D-alanine ligase family.</text>
</comment>
<accession>A0A1G2PE72</accession>
<keyword evidence="8 10" id="KW-0573">Peptidoglycan synthesis</keyword>
<dbReference type="HAMAP" id="MF_00047">
    <property type="entry name" value="Dala_Dala_lig"/>
    <property type="match status" value="1"/>
</dbReference>
<evidence type="ECO:0000256" key="6">
    <source>
        <dbReference type="ARBA" id="ARBA00022840"/>
    </source>
</evidence>
<dbReference type="InterPro" id="IPR016185">
    <property type="entry name" value="PreATP-grasp_dom_sf"/>
</dbReference>
<feature type="binding site" evidence="12">
    <location>
        <position position="284"/>
    </location>
    <ligand>
        <name>Mg(2+)</name>
        <dbReference type="ChEBI" id="CHEBI:18420"/>
        <label>1</label>
    </ligand>
</feature>
<dbReference type="NCBIfam" id="TIGR01205">
    <property type="entry name" value="D_ala_D_alaTIGR"/>
    <property type="match status" value="1"/>
</dbReference>
<dbReference type="GO" id="GO:0071555">
    <property type="term" value="P:cell wall organization"/>
    <property type="evidence" value="ECO:0007669"/>
    <property type="project" value="UniProtKB-KW"/>
</dbReference>
<dbReference type="SUPFAM" id="SSF56059">
    <property type="entry name" value="Glutathione synthetase ATP-binding domain-like"/>
    <property type="match status" value="1"/>
</dbReference>
<dbReference type="GO" id="GO:0008360">
    <property type="term" value="P:regulation of cell shape"/>
    <property type="evidence" value="ECO:0007669"/>
    <property type="project" value="UniProtKB-KW"/>
</dbReference>
<feature type="active site" evidence="11">
    <location>
        <position position="158"/>
    </location>
</feature>
<keyword evidence="5 13" id="KW-0547">Nucleotide-binding</keyword>
<protein>
    <recommendedName>
        <fullName evidence="10">D-alanine--D-alanine ligase</fullName>
        <ecNumber evidence="10">6.3.2.4</ecNumber>
    </recommendedName>
    <alternativeName>
        <fullName evidence="10">D-Ala-D-Ala ligase</fullName>
    </alternativeName>
    <alternativeName>
        <fullName evidence="10">D-alanylalanine synthetase</fullName>
    </alternativeName>
</protein>
<keyword evidence="3 10" id="KW-0963">Cytoplasm</keyword>
<evidence type="ECO:0000256" key="1">
    <source>
        <dbReference type="ARBA" id="ARBA00004496"/>
    </source>
</evidence>
<comment type="catalytic activity">
    <reaction evidence="10">
        <text>2 D-alanine + ATP = D-alanyl-D-alanine + ADP + phosphate + H(+)</text>
        <dbReference type="Rhea" id="RHEA:11224"/>
        <dbReference type="ChEBI" id="CHEBI:15378"/>
        <dbReference type="ChEBI" id="CHEBI:30616"/>
        <dbReference type="ChEBI" id="CHEBI:43474"/>
        <dbReference type="ChEBI" id="CHEBI:57416"/>
        <dbReference type="ChEBI" id="CHEBI:57822"/>
        <dbReference type="ChEBI" id="CHEBI:456216"/>
        <dbReference type="EC" id="6.3.2.4"/>
    </reaction>
</comment>
<dbReference type="Pfam" id="PF07478">
    <property type="entry name" value="Dala_Dala_lig_C"/>
    <property type="match status" value="1"/>
</dbReference>
<dbReference type="GO" id="GO:0008716">
    <property type="term" value="F:D-alanine-D-alanine ligase activity"/>
    <property type="evidence" value="ECO:0007669"/>
    <property type="project" value="UniProtKB-UniRule"/>
</dbReference>
<dbReference type="SUPFAM" id="SSF52440">
    <property type="entry name" value="PreATP-grasp domain"/>
    <property type="match status" value="1"/>
</dbReference>
<evidence type="ECO:0000259" key="14">
    <source>
        <dbReference type="PROSITE" id="PS50975"/>
    </source>
</evidence>
<dbReference type="Gene3D" id="3.40.50.20">
    <property type="match status" value="1"/>
</dbReference>
<comment type="subcellular location">
    <subcellularLocation>
        <location evidence="1 10">Cytoplasm</location>
    </subcellularLocation>
</comment>
<keyword evidence="7 10" id="KW-0133">Cell shape</keyword>
<keyword evidence="9 10" id="KW-0961">Cell wall biogenesis/degradation</keyword>
<dbReference type="AlphaFoldDB" id="A0A1G2PE72"/>
<evidence type="ECO:0000256" key="5">
    <source>
        <dbReference type="ARBA" id="ARBA00022741"/>
    </source>
</evidence>
<gene>
    <name evidence="10" type="primary">ddl</name>
    <name evidence="15" type="ORF">A2828_01360</name>
</gene>
<feature type="binding site" evidence="12">
    <location>
        <position position="272"/>
    </location>
    <ligand>
        <name>Mg(2+)</name>
        <dbReference type="ChEBI" id="CHEBI:18420"/>
        <label>1</label>
    </ligand>
</feature>
<dbReference type="NCBIfam" id="NF002378">
    <property type="entry name" value="PRK01372.1"/>
    <property type="match status" value="1"/>
</dbReference>
<proteinExistence type="inferred from homology"/>
<dbReference type="PROSITE" id="PS50975">
    <property type="entry name" value="ATP_GRASP"/>
    <property type="match status" value="1"/>
</dbReference>
<evidence type="ECO:0000313" key="16">
    <source>
        <dbReference type="Proteomes" id="UP000178869"/>
    </source>
</evidence>
<dbReference type="InterPro" id="IPR000291">
    <property type="entry name" value="D-Ala_lig_Van_CS"/>
</dbReference>
<dbReference type="EMBL" id="MHSR01000025">
    <property type="protein sequence ID" value="OHA45901.1"/>
    <property type="molecule type" value="Genomic_DNA"/>
</dbReference>
<dbReference type="Gene3D" id="3.30.470.20">
    <property type="entry name" value="ATP-grasp fold, B domain"/>
    <property type="match status" value="1"/>
</dbReference>
<keyword evidence="6 13" id="KW-0067">ATP-binding</keyword>
<evidence type="ECO:0000256" key="7">
    <source>
        <dbReference type="ARBA" id="ARBA00022960"/>
    </source>
</evidence>
<dbReference type="GO" id="GO:0005737">
    <property type="term" value="C:cytoplasm"/>
    <property type="evidence" value="ECO:0007669"/>
    <property type="project" value="UniProtKB-SubCell"/>
</dbReference>
<dbReference type="PROSITE" id="PS00844">
    <property type="entry name" value="DALA_DALA_LIGASE_2"/>
    <property type="match status" value="1"/>
</dbReference>
<dbReference type="EC" id="6.3.2.4" evidence="10"/>
<keyword evidence="12" id="KW-0460">Magnesium</keyword>
<comment type="caution">
    <text evidence="15">The sequence shown here is derived from an EMBL/GenBank/DDBJ whole genome shotgun (WGS) entry which is preliminary data.</text>
</comment>
<evidence type="ECO:0000256" key="13">
    <source>
        <dbReference type="PROSITE-ProRule" id="PRU00409"/>
    </source>
</evidence>
<dbReference type="PIRSF" id="PIRSF039102">
    <property type="entry name" value="Ddl/VanB"/>
    <property type="match status" value="1"/>
</dbReference>
<evidence type="ECO:0000313" key="15">
    <source>
        <dbReference type="EMBL" id="OHA45901.1"/>
    </source>
</evidence>
<evidence type="ECO:0000256" key="10">
    <source>
        <dbReference type="HAMAP-Rule" id="MF_00047"/>
    </source>
</evidence>
<organism evidence="15 16">
    <name type="scientific">Candidatus Terrybacteria bacterium RIFCSPHIGHO2_01_FULL_43_35</name>
    <dbReference type="NCBI Taxonomy" id="1802361"/>
    <lineage>
        <taxon>Bacteria</taxon>
        <taxon>Candidatus Terryibacteriota</taxon>
    </lineage>
</organism>
<dbReference type="Pfam" id="PF01820">
    <property type="entry name" value="Dala_Dala_lig_N"/>
    <property type="match status" value="2"/>
</dbReference>
<dbReference type="GO" id="GO:0046872">
    <property type="term" value="F:metal ion binding"/>
    <property type="evidence" value="ECO:0007669"/>
    <property type="project" value="UniProtKB-KW"/>
</dbReference>